<dbReference type="EMBL" id="UYRV01013906">
    <property type="protein sequence ID" value="VDK59942.1"/>
    <property type="molecule type" value="Genomic_DNA"/>
</dbReference>
<dbReference type="InterPro" id="IPR006076">
    <property type="entry name" value="FAD-dep_OxRdtase"/>
</dbReference>
<comment type="function">
    <text evidence="3">Required for the assembly of the mitochondrial membrane respiratory chain NADH dehydrogenase (Complex I). Involved in mid-late stages of complex I assembly.</text>
</comment>
<sequence>MSKARSKVFNLSGFVQGLRFMPWKIMKLPMRKSFVHSGSLVFSLGPRRLPANPTIRLTFKKAIVAMILTFVFEVRPQMSDTSARPIRAHLIVNAAGPWAGKIAELAGIGKGKGLLAVPVPIRPKRRTNFVVHAPDVPVDIPAIVEPCGVFCRQLDVGNTFVVGRNPPKPFQEEDTDERESLEVDYNEFYEKIWPVLVQRTPAFQTAKIKSAWCGLQDVNTFDSAPVIGEHPLYQNLFMMCGFGGRLV</sequence>
<proteinExistence type="predicted"/>
<dbReference type="InterPro" id="IPR036188">
    <property type="entry name" value="FAD/NAD-bd_sf"/>
</dbReference>
<name>A0A3P6RA33_CYLGO</name>
<keyword evidence="1" id="KW-0560">Oxidoreductase</keyword>
<evidence type="ECO:0000259" key="4">
    <source>
        <dbReference type="Pfam" id="PF01266"/>
    </source>
</evidence>
<accession>A0A3P6RA33</accession>
<gene>
    <name evidence="5" type="ORF">CGOC_LOCUS4842</name>
</gene>
<dbReference type="Gene3D" id="3.30.9.10">
    <property type="entry name" value="D-Amino Acid Oxidase, subunit A, domain 2"/>
    <property type="match status" value="1"/>
</dbReference>
<keyword evidence="6" id="KW-1185">Reference proteome</keyword>
<dbReference type="AlphaFoldDB" id="A0A3P6RA33"/>
<dbReference type="PANTHER" id="PTHR13847:SF287">
    <property type="entry name" value="FAD-DEPENDENT OXIDOREDUCTASE DOMAIN-CONTAINING PROTEIN 1"/>
    <property type="match status" value="1"/>
</dbReference>
<evidence type="ECO:0000313" key="5">
    <source>
        <dbReference type="EMBL" id="VDK59942.1"/>
    </source>
</evidence>
<evidence type="ECO:0000313" key="6">
    <source>
        <dbReference type="Proteomes" id="UP000271889"/>
    </source>
</evidence>
<dbReference type="SUPFAM" id="SSF51905">
    <property type="entry name" value="FAD/NAD(P)-binding domain"/>
    <property type="match status" value="1"/>
</dbReference>
<reference evidence="5 6" key="1">
    <citation type="submission" date="2018-11" db="EMBL/GenBank/DDBJ databases">
        <authorList>
            <consortium name="Pathogen Informatics"/>
        </authorList>
    </citation>
    <scope>NUCLEOTIDE SEQUENCE [LARGE SCALE GENOMIC DNA]</scope>
</reference>
<dbReference type="GO" id="GO:0005739">
    <property type="term" value="C:mitochondrion"/>
    <property type="evidence" value="ECO:0007669"/>
    <property type="project" value="GOC"/>
</dbReference>
<dbReference type="GO" id="GO:0032981">
    <property type="term" value="P:mitochondrial respiratory chain complex I assembly"/>
    <property type="evidence" value="ECO:0007669"/>
    <property type="project" value="TreeGrafter"/>
</dbReference>
<organism evidence="5 6">
    <name type="scientific">Cylicostephanus goldi</name>
    <name type="common">Nematode worm</name>
    <dbReference type="NCBI Taxonomy" id="71465"/>
    <lineage>
        <taxon>Eukaryota</taxon>
        <taxon>Metazoa</taxon>
        <taxon>Ecdysozoa</taxon>
        <taxon>Nematoda</taxon>
        <taxon>Chromadorea</taxon>
        <taxon>Rhabditida</taxon>
        <taxon>Rhabditina</taxon>
        <taxon>Rhabditomorpha</taxon>
        <taxon>Strongyloidea</taxon>
        <taxon>Strongylidae</taxon>
        <taxon>Cylicostephanus</taxon>
    </lineage>
</organism>
<dbReference type="PANTHER" id="PTHR13847">
    <property type="entry name" value="SARCOSINE DEHYDROGENASE-RELATED"/>
    <property type="match status" value="1"/>
</dbReference>
<dbReference type="Proteomes" id="UP000271889">
    <property type="component" value="Unassembled WGS sequence"/>
</dbReference>
<evidence type="ECO:0000256" key="1">
    <source>
        <dbReference type="ARBA" id="ARBA00023002"/>
    </source>
</evidence>
<dbReference type="Pfam" id="PF01266">
    <property type="entry name" value="DAO"/>
    <property type="match status" value="1"/>
</dbReference>
<protein>
    <recommendedName>
        <fullName evidence="2">FAD-dependent oxidoreductase domain-containing protein 1</fullName>
    </recommendedName>
</protein>
<dbReference type="GO" id="GO:0016491">
    <property type="term" value="F:oxidoreductase activity"/>
    <property type="evidence" value="ECO:0007669"/>
    <property type="project" value="UniProtKB-KW"/>
</dbReference>
<evidence type="ECO:0000256" key="3">
    <source>
        <dbReference type="ARBA" id="ARBA00046185"/>
    </source>
</evidence>
<feature type="domain" description="FAD dependent oxidoreductase" evidence="4">
    <location>
        <begin position="84"/>
        <end position="245"/>
    </location>
</feature>
<evidence type="ECO:0000256" key="2">
    <source>
        <dbReference type="ARBA" id="ARBA00039785"/>
    </source>
</evidence>
<dbReference type="OrthoDB" id="5846527at2759"/>